<dbReference type="OMA" id="NTIQAYF"/>
<reference evidence="2 3" key="2">
    <citation type="journal article" date="2010" name="Nucleic Acids Res.">
        <title>BeetleBase in 2010: revisions to provide comprehensive genomic information for Tribolium castaneum.</title>
        <authorList>
            <person name="Kim H.S."/>
            <person name="Murphy T."/>
            <person name="Xia J."/>
            <person name="Caragea D."/>
            <person name="Park Y."/>
            <person name="Beeman R.W."/>
            <person name="Lorenzen M.D."/>
            <person name="Butcher S."/>
            <person name="Manak J.R."/>
            <person name="Brown S.J."/>
        </authorList>
    </citation>
    <scope>GENOME REANNOTATION</scope>
    <source>
        <strain evidence="2 3">Georgia GA2</strain>
    </source>
</reference>
<dbReference type="CDD" id="cd00170">
    <property type="entry name" value="SEC14"/>
    <property type="match status" value="1"/>
</dbReference>
<dbReference type="KEGG" id="tca:100141963"/>
<dbReference type="InterPro" id="IPR001251">
    <property type="entry name" value="CRAL-TRIO_dom"/>
</dbReference>
<evidence type="ECO:0000313" key="3">
    <source>
        <dbReference type="Proteomes" id="UP000007266"/>
    </source>
</evidence>
<dbReference type="GO" id="GO:1902936">
    <property type="term" value="F:phosphatidylinositol bisphosphate binding"/>
    <property type="evidence" value="ECO:0000318"/>
    <property type="project" value="GO_Central"/>
</dbReference>
<evidence type="ECO:0000259" key="1">
    <source>
        <dbReference type="PROSITE" id="PS50191"/>
    </source>
</evidence>
<feature type="domain" description="CRAL-TRIO" evidence="1">
    <location>
        <begin position="126"/>
        <end position="247"/>
    </location>
</feature>
<dbReference type="EMBL" id="KQ971348">
    <property type="protein sequence ID" value="KYB26927.1"/>
    <property type="molecule type" value="Genomic_DNA"/>
</dbReference>
<dbReference type="PROSITE" id="PS50191">
    <property type="entry name" value="CRAL_TRIO"/>
    <property type="match status" value="1"/>
</dbReference>
<proteinExistence type="predicted"/>
<sequence length="275" mass="32163">MALQYQFKAKSIVDEGRTTQTAIDNVKEWLKNTKLPQLPEELIVLFLLSCQNNLNSVRNTIQAYFKIKNEAPEIFNSRDIDCDELKKARKVVSCISIPVRMPNNTVIHFFKLNDTNYQNFDWVHSMKLSYMLLDVTQRRNPPNELVVVIDMKGVGFMHITRLRIGAAKKFLEFLQEAMPLKIKMIHILNSNYVFDKLLSIVKFFIKSDLMSIIKSHPPETDMNQFYKDCIPSSCLPKEYGGELATVEEMNEKMIQEFRELKPFFEAEEKLRSYCK</sequence>
<dbReference type="Pfam" id="PF00650">
    <property type="entry name" value="CRAL_TRIO"/>
    <property type="match status" value="1"/>
</dbReference>
<dbReference type="SMART" id="SM00516">
    <property type="entry name" value="SEC14"/>
    <property type="match status" value="1"/>
</dbReference>
<dbReference type="InterPro" id="IPR036865">
    <property type="entry name" value="CRAL-TRIO_dom_sf"/>
</dbReference>
<evidence type="ECO:0000313" key="2">
    <source>
        <dbReference type="EMBL" id="KYB26927.1"/>
    </source>
</evidence>
<dbReference type="OrthoDB" id="1434354at2759"/>
<dbReference type="Proteomes" id="UP000007266">
    <property type="component" value="Linkage group 6"/>
</dbReference>
<name>A0A139WGJ3_TRICA</name>
<dbReference type="SUPFAM" id="SSF52087">
    <property type="entry name" value="CRAL/TRIO domain"/>
    <property type="match status" value="1"/>
</dbReference>
<dbReference type="Gene3D" id="3.40.525.10">
    <property type="entry name" value="CRAL-TRIO lipid binding domain"/>
    <property type="match status" value="1"/>
</dbReference>
<reference evidence="2 3" key="1">
    <citation type="journal article" date="2008" name="Nature">
        <title>The genome of the model beetle and pest Tribolium castaneum.</title>
        <authorList>
            <consortium name="Tribolium Genome Sequencing Consortium"/>
            <person name="Richards S."/>
            <person name="Gibbs R.A."/>
            <person name="Weinstock G.M."/>
            <person name="Brown S.J."/>
            <person name="Denell R."/>
            <person name="Beeman R.W."/>
            <person name="Gibbs R."/>
            <person name="Beeman R.W."/>
            <person name="Brown S.J."/>
            <person name="Bucher G."/>
            <person name="Friedrich M."/>
            <person name="Grimmelikhuijzen C.J."/>
            <person name="Klingler M."/>
            <person name="Lorenzen M."/>
            <person name="Richards S."/>
            <person name="Roth S."/>
            <person name="Schroder R."/>
            <person name="Tautz D."/>
            <person name="Zdobnov E.M."/>
            <person name="Muzny D."/>
            <person name="Gibbs R.A."/>
            <person name="Weinstock G.M."/>
            <person name="Attaway T."/>
            <person name="Bell S."/>
            <person name="Buhay C.J."/>
            <person name="Chandrabose M.N."/>
            <person name="Chavez D."/>
            <person name="Clerk-Blankenburg K.P."/>
            <person name="Cree A."/>
            <person name="Dao M."/>
            <person name="Davis C."/>
            <person name="Chacko J."/>
            <person name="Dinh H."/>
            <person name="Dugan-Rocha S."/>
            <person name="Fowler G."/>
            <person name="Garner T.T."/>
            <person name="Garnes J."/>
            <person name="Gnirke A."/>
            <person name="Hawes A."/>
            <person name="Hernandez J."/>
            <person name="Hines S."/>
            <person name="Holder M."/>
            <person name="Hume J."/>
            <person name="Jhangiani S.N."/>
            <person name="Joshi V."/>
            <person name="Khan Z.M."/>
            <person name="Jackson L."/>
            <person name="Kovar C."/>
            <person name="Kowis A."/>
            <person name="Lee S."/>
            <person name="Lewis L.R."/>
            <person name="Margolis J."/>
            <person name="Morgan M."/>
            <person name="Nazareth L.V."/>
            <person name="Nguyen N."/>
            <person name="Okwuonu G."/>
            <person name="Parker D."/>
            <person name="Richards S."/>
            <person name="Ruiz S.J."/>
            <person name="Santibanez J."/>
            <person name="Savard J."/>
            <person name="Scherer S.E."/>
            <person name="Schneider B."/>
            <person name="Sodergren E."/>
            <person name="Tautz D."/>
            <person name="Vattahil S."/>
            <person name="Villasana D."/>
            <person name="White C.S."/>
            <person name="Wright R."/>
            <person name="Park Y."/>
            <person name="Beeman R.W."/>
            <person name="Lord J."/>
            <person name="Oppert B."/>
            <person name="Lorenzen M."/>
            <person name="Brown S."/>
            <person name="Wang L."/>
            <person name="Savard J."/>
            <person name="Tautz D."/>
            <person name="Richards S."/>
            <person name="Weinstock G."/>
            <person name="Gibbs R.A."/>
            <person name="Liu Y."/>
            <person name="Worley K."/>
            <person name="Weinstock G."/>
            <person name="Elsik C.G."/>
            <person name="Reese J.T."/>
            <person name="Elhaik E."/>
            <person name="Landan G."/>
            <person name="Graur D."/>
            <person name="Arensburger P."/>
            <person name="Atkinson P."/>
            <person name="Beeman R.W."/>
            <person name="Beidler J."/>
            <person name="Brown S.J."/>
            <person name="Demuth J.P."/>
            <person name="Drury D.W."/>
            <person name="Du Y.Z."/>
            <person name="Fujiwara H."/>
            <person name="Lorenzen M."/>
            <person name="Maselli V."/>
            <person name="Osanai M."/>
            <person name="Park Y."/>
            <person name="Robertson H.M."/>
            <person name="Tu Z."/>
            <person name="Wang J.J."/>
            <person name="Wang S."/>
            <person name="Richards S."/>
            <person name="Song H."/>
            <person name="Zhang L."/>
            <person name="Sodergren E."/>
            <person name="Werner D."/>
            <person name="Stanke M."/>
            <person name="Morgenstern B."/>
            <person name="Solovyev V."/>
            <person name="Kosarev P."/>
            <person name="Brown G."/>
            <person name="Chen H.C."/>
            <person name="Ermolaeva O."/>
            <person name="Hlavina W."/>
            <person name="Kapustin Y."/>
            <person name="Kiryutin B."/>
            <person name="Kitts P."/>
            <person name="Maglott D."/>
            <person name="Pruitt K."/>
            <person name="Sapojnikov V."/>
            <person name="Souvorov A."/>
            <person name="Mackey A.J."/>
            <person name="Waterhouse R.M."/>
            <person name="Wyder S."/>
            <person name="Zdobnov E.M."/>
            <person name="Zdobnov E.M."/>
            <person name="Wyder S."/>
            <person name="Kriventseva E.V."/>
            <person name="Kadowaki T."/>
            <person name="Bork P."/>
            <person name="Aranda M."/>
            <person name="Bao R."/>
            <person name="Beermann A."/>
            <person name="Berns N."/>
            <person name="Bolognesi R."/>
            <person name="Bonneton F."/>
            <person name="Bopp D."/>
            <person name="Brown S.J."/>
            <person name="Bucher G."/>
            <person name="Butts T."/>
            <person name="Chaumot A."/>
            <person name="Denell R.E."/>
            <person name="Ferrier D.E."/>
            <person name="Friedrich M."/>
            <person name="Gordon C.M."/>
            <person name="Jindra M."/>
            <person name="Klingler M."/>
            <person name="Lan Q."/>
            <person name="Lattorff H.M."/>
            <person name="Laudet V."/>
            <person name="von Levetsow C."/>
            <person name="Liu Z."/>
            <person name="Lutz R."/>
            <person name="Lynch J.A."/>
            <person name="da Fonseca R.N."/>
            <person name="Posnien N."/>
            <person name="Reuter R."/>
            <person name="Roth S."/>
            <person name="Savard J."/>
            <person name="Schinko J.B."/>
            <person name="Schmitt C."/>
            <person name="Schoppmeier M."/>
            <person name="Schroder R."/>
            <person name="Shippy T.D."/>
            <person name="Simonnet F."/>
            <person name="Marques-Souza H."/>
            <person name="Tautz D."/>
            <person name="Tomoyasu Y."/>
            <person name="Trauner J."/>
            <person name="Van der Zee M."/>
            <person name="Vervoort M."/>
            <person name="Wittkopp N."/>
            <person name="Wimmer E.A."/>
            <person name="Yang X."/>
            <person name="Jones A.K."/>
            <person name="Sattelle D.B."/>
            <person name="Ebert P.R."/>
            <person name="Nelson D."/>
            <person name="Scott J.G."/>
            <person name="Beeman R.W."/>
            <person name="Muthukrishnan S."/>
            <person name="Kramer K.J."/>
            <person name="Arakane Y."/>
            <person name="Beeman R.W."/>
            <person name="Zhu Q."/>
            <person name="Hogenkamp D."/>
            <person name="Dixit R."/>
            <person name="Oppert B."/>
            <person name="Jiang H."/>
            <person name="Zou Z."/>
            <person name="Marshall J."/>
            <person name="Elpidina E."/>
            <person name="Vinokurov K."/>
            <person name="Oppert C."/>
            <person name="Zou Z."/>
            <person name="Evans J."/>
            <person name="Lu Z."/>
            <person name="Zhao P."/>
            <person name="Sumathipala N."/>
            <person name="Altincicek B."/>
            <person name="Vilcinskas A."/>
            <person name="Williams M."/>
            <person name="Hultmark D."/>
            <person name="Hetru C."/>
            <person name="Jiang H."/>
            <person name="Grimmelikhuijzen C.J."/>
            <person name="Hauser F."/>
            <person name="Cazzamali G."/>
            <person name="Williamson M."/>
            <person name="Park Y."/>
            <person name="Li B."/>
            <person name="Tanaka Y."/>
            <person name="Predel R."/>
            <person name="Neupert S."/>
            <person name="Schachtner J."/>
            <person name="Verleyen P."/>
            <person name="Raible F."/>
            <person name="Bork P."/>
            <person name="Friedrich M."/>
            <person name="Walden K.K."/>
            <person name="Robertson H.M."/>
            <person name="Angeli S."/>
            <person name="Foret S."/>
            <person name="Bucher G."/>
            <person name="Schuetz S."/>
            <person name="Maleszka R."/>
            <person name="Wimmer E.A."/>
            <person name="Beeman R.W."/>
            <person name="Lorenzen M."/>
            <person name="Tomoyasu Y."/>
            <person name="Miller S.C."/>
            <person name="Grossmann D."/>
            <person name="Bucher G."/>
        </authorList>
    </citation>
    <scope>NUCLEOTIDE SEQUENCE [LARGE SCALE GENOMIC DNA]</scope>
    <source>
        <strain evidence="2 3">Georgia GA2</strain>
    </source>
</reference>
<keyword evidence="3" id="KW-1185">Reference proteome</keyword>
<dbReference type="PANTHER" id="PTHR10174">
    <property type="entry name" value="ALPHA-TOCOPHEROL TRANSFER PROTEIN-RELATED"/>
    <property type="match status" value="1"/>
</dbReference>
<protein>
    <submittedName>
        <fullName evidence="2">Alpha-tocopherol transfer protein-like</fullName>
    </submittedName>
</protein>
<accession>A0A139WGJ3</accession>
<gene>
    <name evidence="2" type="primary">AUGUSTUS-3.0.2_33461</name>
    <name evidence="2" type="ORF">TcasGA2_TC033461</name>
</gene>
<dbReference type="AlphaFoldDB" id="A0A139WGJ3"/>
<dbReference type="PANTHER" id="PTHR10174:SF213">
    <property type="entry name" value="CRAL-TRIO DOMAIN-CONTAINING PROTEIN"/>
    <property type="match status" value="1"/>
</dbReference>
<dbReference type="SUPFAM" id="SSF46938">
    <property type="entry name" value="CRAL/TRIO N-terminal domain"/>
    <property type="match status" value="1"/>
</dbReference>
<dbReference type="InParanoid" id="A0A139WGJ3"/>
<dbReference type="InterPro" id="IPR036273">
    <property type="entry name" value="CRAL/TRIO_N_dom_sf"/>
</dbReference>
<dbReference type="eggNOG" id="KOG1471">
    <property type="taxonomic scope" value="Eukaryota"/>
</dbReference>
<organism evidence="2 3">
    <name type="scientific">Tribolium castaneum</name>
    <name type="common">Red flour beetle</name>
    <dbReference type="NCBI Taxonomy" id="7070"/>
    <lineage>
        <taxon>Eukaryota</taxon>
        <taxon>Metazoa</taxon>
        <taxon>Ecdysozoa</taxon>
        <taxon>Arthropoda</taxon>
        <taxon>Hexapoda</taxon>
        <taxon>Insecta</taxon>
        <taxon>Pterygota</taxon>
        <taxon>Neoptera</taxon>
        <taxon>Endopterygota</taxon>
        <taxon>Coleoptera</taxon>
        <taxon>Polyphaga</taxon>
        <taxon>Cucujiformia</taxon>
        <taxon>Tenebrionidae</taxon>
        <taxon>Tenebrionidae incertae sedis</taxon>
        <taxon>Tribolium</taxon>
    </lineage>
</organism>